<dbReference type="AlphaFoldDB" id="A0A378RII0"/>
<reference evidence="2 3" key="1">
    <citation type="submission" date="2018-06" db="EMBL/GenBank/DDBJ databases">
        <authorList>
            <consortium name="Pathogen Informatics"/>
            <person name="Doyle S."/>
        </authorList>
    </citation>
    <scope>NUCLEOTIDE SEQUENCE [LARGE SCALE GENOMIC DNA]</scope>
    <source>
        <strain evidence="2 3">NCTC11179</strain>
    </source>
</reference>
<evidence type="ECO:0000256" key="1">
    <source>
        <dbReference type="SAM" id="Phobius"/>
    </source>
</evidence>
<sequence length="178" mass="20321">MKIGEDALGVSKKDAIKIVSLIIVTYILLGVLLDWLFDRSLVAWYYYLIKGVLFGVFFSLVFYFFIKKMTKGILLKLDLPLEEGEVLEAYGVANLFLKGQAVGGKLGITQDYLLFHSHKFNFTKKTVRIAFTDVQTIQPCRTMGVIDNGLKVKLADQECRFVVNDRAKWMELLQVKLK</sequence>
<dbReference type="EMBL" id="UGQL01000001">
    <property type="protein sequence ID" value="STZ26846.1"/>
    <property type="molecule type" value="Genomic_DNA"/>
</dbReference>
<dbReference type="Gene3D" id="2.30.29.30">
    <property type="entry name" value="Pleckstrin-homology domain (PH domain)/Phosphotyrosine-binding domain (PTB)"/>
    <property type="match status" value="1"/>
</dbReference>
<accession>A0A378RII0</accession>
<keyword evidence="1" id="KW-0472">Membrane</keyword>
<keyword evidence="1" id="KW-1133">Transmembrane helix</keyword>
<proteinExistence type="predicted"/>
<feature type="transmembrane region" description="Helical" evidence="1">
    <location>
        <begin position="43"/>
        <end position="66"/>
    </location>
</feature>
<protein>
    <recommendedName>
        <fullName evidence="4">GRAM domain-containing protein</fullName>
    </recommendedName>
</protein>
<organism evidence="2 3">
    <name type="scientific">Myroides odoratus</name>
    <name type="common">Flavobacterium odoratum</name>
    <dbReference type="NCBI Taxonomy" id="256"/>
    <lineage>
        <taxon>Bacteria</taxon>
        <taxon>Pseudomonadati</taxon>
        <taxon>Bacteroidota</taxon>
        <taxon>Flavobacteriia</taxon>
        <taxon>Flavobacteriales</taxon>
        <taxon>Flavobacteriaceae</taxon>
        <taxon>Myroides</taxon>
    </lineage>
</organism>
<dbReference type="Proteomes" id="UP000255024">
    <property type="component" value="Unassembled WGS sequence"/>
</dbReference>
<name>A0A378RII0_MYROD</name>
<feature type="transmembrane region" description="Helical" evidence="1">
    <location>
        <begin position="18"/>
        <end position="37"/>
    </location>
</feature>
<gene>
    <name evidence="2" type="ORF">NCTC11179_00373</name>
</gene>
<keyword evidence="3" id="KW-1185">Reference proteome</keyword>
<dbReference type="InterPro" id="IPR011993">
    <property type="entry name" value="PH-like_dom_sf"/>
</dbReference>
<keyword evidence="1" id="KW-0812">Transmembrane</keyword>
<dbReference type="RefSeq" id="WP_115089909.1">
    <property type="nucleotide sequence ID" value="NZ_CP068107.1"/>
</dbReference>
<evidence type="ECO:0008006" key="4">
    <source>
        <dbReference type="Google" id="ProtNLM"/>
    </source>
</evidence>
<evidence type="ECO:0000313" key="2">
    <source>
        <dbReference type="EMBL" id="STZ26846.1"/>
    </source>
</evidence>
<evidence type="ECO:0000313" key="3">
    <source>
        <dbReference type="Proteomes" id="UP000255024"/>
    </source>
</evidence>